<dbReference type="UniPathway" id="UPA00895"/>
<feature type="transmembrane region" description="Helical" evidence="8">
    <location>
        <begin position="79"/>
        <end position="98"/>
    </location>
</feature>
<protein>
    <recommendedName>
        <fullName evidence="4">Methylamine utilization protein MauE</fullName>
    </recommendedName>
</protein>
<evidence type="ECO:0000256" key="2">
    <source>
        <dbReference type="ARBA" id="ARBA00004141"/>
    </source>
</evidence>
<accession>A0A1B7IR37</accession>
<reference evidence="10 11" key="1">
    <citation type="submission" date="2016-04" db="EMBL/GenBank/DDBJ databases">
        <title>ATOL: Assembling a taxonomically balanced genome-scale reconstruction of the evolutionary history of the Enterobacteriaceae.</title>
        <authorList>
            <person name="Plunkett G.III."/>
            <person name="Neeno-Eckwall E.C."/>
            <person name="Glasner J.D."/>
            <person name="Perna N.T."/>
        </authorList>
    </citation>
    <scope>NUCLEOTIDE SEQUENCE [LARGE SCALE GENOMIC DNA]</scope>
    <source>
        <strain evidence="10 11">ATCC 51605</strain>
    </source>
</reference>
<dbReference type="Pfam" id="PF07291">
    <property type="entry name" value="MauE"/>
    <property type="match status" value="1"/>
</dbReference>
<keyword evidence="11" id="KW-1185">Reference proteome</keyword>
<dbReference type="PATRIC" id="fig|1354251.4.peg.2162"/>
<keyword evidence="5 8" id="KW-0812">Transmembrane</keyword>
<evidence type="ECO:0000259" key="9">
    <source>
        <dbReference type="Pfam" id="PF07291"/>
    </source>
</evidence>
<dbReference type="Proteomes" id="UP000078410">
    <property type="component" value="Unassembled WGS sequence"/>
</dbReference>
<evidence type="ECO:0000256" key="8">
    <source>
        <dbReference type="SAM" id="Phobius"/>
    </source>
</evidence>
<evidence type="ECO:0000256" key="6">
    <source>
        <dbReference type="ARBA" id="ARBA00022989"/>
    </source>
</evidence>
<evidence type="ECO:0000256" key="4">
    <source>
        <dbReference type="ARBA" id="ARBA00019078"/>
    </source>
</evidence>
<evidence type="ECO:0000313" key="11">
    <source>
        <dbReference type="Proteomes" id="UP000078410"/>
    </source>
</evidence>
<sequence length="185" mass="19721">MAAQLMSQCHFMLMAFLVLLFCQAALHKATSLWRFSGYVADYHPRLEAFSFPLAGGLLAAECAAIVLSVIPSTSTAGQCLLALLLAVYTLALATALISGKTQIVCGCGETPVQVSTRAIVRNLCLLGLAAVMLGMPDGHISNLALGVALTAGFMLWVAYLLTEQLQHNSDLKQRLTNPNPDQESL</sequence>
<feature type="transmembrane region" description="Helical" evidence="8">
    <location>
        <begin position="118"/>
        <end position="135"/>
    </location>
</feature>
<feature type="transmembrane region" description="Helical" evidence="8">
    <location>
        <begin position="142"/>
        <end position="161"/>
    </location>
</feature>
<organism evidence="10 11">
    <name type="scientific">Buttiauxella brennerae ATCC 51605</name>
    <dbReference type="NCBI Taxonomy" id="1354251"/>
    <lineage>
        <taxon>Bacteria</taxon>
        <taxon>Pseudomonadati</taxon>
        <taxon>Pseudomonadota</taxon>
        <taxon>Gammaproteobacteria</taxon>
        <taxon>Enterobacterales</taxon>
        <taxon>Enterobacteriaceae</taxon>
        <taxon>Buttiauxella</taxon>
    </lineage>
</organism>
<dbReference type="GO" id="GO:0016020">
    <property type="term" value="C:membrane"/>
    <property type="evidence" value="ECO:0007669"/>
    <property type="project" value="UniProtKB-SubCell"/>
</dbReference>
<dbReference type="AlphaFoldDB" id="A0A1B7IR37"/>
<feature type="domain" description="Methylamine utilisation protein MauE" evidence="9">
    <location>
        <begin position="13"/>
        <end position="133"/>
    </location>
</feature>
<dbReference type="RefSeq" id="WP_245164394.1">
    <property type="nucleotide sequence ID" value="NZ_LXER01000017.1"/>
</dbReference>
<feature type="transmembrane region" description="Helical" evidence="8">
    <location>
        <begin position="48"/>
        <end position="67"/>
    </location>
</feature>
<evidence type="ECO:0000256" key="3">
    <source>
        <dbReference type="ARBA" id="ARBA00004856"/>
    </source>
</evidence>
<evidence type="ECO:0000256" key="1">
    <source>
        <dbReference type="ARBA" id="ARBA00003475"/>
    </source>
</evidence>
<dbReference type="GO" id="GO:0030416">
    <property type="term" value="P:methylamine metabolic process"/>
    <property type="evidence" value="ECO:0007669"/>
    <property type="project" value="InterPro"/>
</dbReference>
<keyword evidence="7 8" id="KW-0472">Membrane</keyword>
<keyword evidence="6 8" id="KW-1133">Transmembrane helix</keyword>
<gene>
    <name evidence="10" type="ORF">M975_2089</name>
</gene>
<dbReference type="InterPro" id="IPR009908">
    <property type="entry name" value="Methylamine_util_MauE"/>
</dbReference>
<proteinExistence type="predicted"/>
<comment type="pathway">
    <text evidence="3">One-carbon metabolism; methylamine degradation.</text>
</comment>
<evidence type="ECO:0000256" key="5">
    <source>
        <dbReference type="ARBA" id="ARBA00022692"/>
    </source>
</evidence>
<comment type="caution">
    <text evidence="10">The sequence shown here is derived from an EMBL/GenBank/DDBJ whole genome shotgun (WGS) entry which is preliminary data.</text>
</comment>
<evidence type="ECO:0000313" key="10">
    <source>
        <dbReference type="EMBL" id="OAT32197.1"/>
    </source>
</evidence>
<comment type="function">
    <text evidence="1">May be specifically involved in the processing, transport, and/or maturation of the MADH beta-subunit.</text>
</comment>
<comment type="subcellular location">
    <subcellularLocation>
        <location evidence="2">Membrane</location>
        <topology evidence="2">Multi-pass membrane protein</topology>
    </subcellularLocation>
</comment>
<name>A0A1B7IR37_9ENTR</name>
<dbReference type="EMBL" id="LXER01000017">
    <property type="protein sequence ID" value="OAT32197.1"/>
    <property type="molecule type" value="Genomic_DNA"/>
</dbReference>
<evidence type="ECO:0000256" key="7">
    <source>
        <dbReference type="ARBA" id="ARBA00023136"/>
    </source>
</evidence>